<dbReference type="SUPFAM" id="SSF48452">
    <property type="entry name" value="TPR-like"/>
    <property type="match status" value="1"/>
</dbReference>
<dbReference type="Pfam" id="PF03704">
    <property type="entry name" value="BTAD"/>
    <property type="match status" value="1"/>
</dbReference>
<evidence type="ECO:0000313" key="3">
    <source>
        <dbReference type="EMBL" id="XDV63229.1"/>
    </source>
</evidence>
<dbReference type="InterPro" id="IPR036388">
    <property type="entry name" value="WH-like_DNA-bd_sf"/>
</dbReference>
<feature type="domain" description="Bacterial transcriptional activator" evidence="2">
    <location>
        <begin position="137"/>
        <end position="244"/>
    </location>
</feature>
<dbReference type="InterPro" id="IPR051677">
    <property type="entry name" value="AfsR-DnrI-RedD_regulator"/>
</dbReference>
<dbReference type="Gene3D" id="1.25.40.10">
    <property type="entry name" value="Tetratricopeptide repeat domain"/>
    <property type="match status" value="1"/>
</dbReference>
<dbReference type="InterPro" id="IPR005158">
    <property type="entry name" value="BTAD"/>
</dbReference>
<dbReference type="InterPro" id="IPR011990">
    <property type="entry name" value="TPR-like_helical_dom_sf"/>
</dbReference>
<evidence type="ECO:0000259" key="2">
    <source>
        <dbReference type="SMART" id="SM01043"/>
    </source>
</evidence>
<accession>A0AB39XZC3</accession>
<dbReference type="EMBL" id="CP165727">
    <property type="protein sequence ID" value="XDV63229.1"/>
    <property type="molecule type" value="Genomic_DNA"/>
</dbReference>
<evidence type="ECO:0000256" key="1">
    <source>
        <dbReference type="ARBA" id="ARBA00023012"/>
    </source>
</evidence>
<proteinExistence type="predicted"/>
<dbReference type="Gene3D" id="1.10.10.10">
    <property type="entry name" value="Winged helix-like DNA-binding domain superfamily/Winged helix DNA-binding domain"/>
    <property type="match status" value="1"/>
</dbReference>
<sequence>MNQQFLESPVRVPGQGEAPTLHLLGGPRVVHQGRWLDVPEGGKRLLAFVALNGGRVERRHAAGTLWPSGDDLRAAGNLRSALWRLKAAGIDLLDSDKCSLAVREHTVVDLYVLYGWAGRLIGGTATSQDLSVLKWRTDALDLLPGWYDDWVLLERERVRQRLLHALEALSRELARVGRHAEAVESALVAVSAEPLRESAQRALIEAHLAEGNLIEAMRTYDTYRDLVKRELAVEPGCELSGLIRNFCRSATRTREAVAARVRHA</sequence>
<protein>
    <submittedName>
        <fullName evidence="3">BTAD domain-containing putative transcriptional regulator</fullName>
    </submittedName>
</protein>
<dbReference type="PANTHER" id="PTHR35807">
    <property type="entry name" value="TRANSCRIPTIONAL REGULATOR REDD-RELATED"/>
    <property type="match status" value="1"/>
</dbReference>
<keyword evidence="1" id="KW-0902">Two-component regulatory system</keyword>
<name>A0AB39XZC3_9ACTN</name>
<gene>
    <name evidence="3" type="ORF">AB5J51_09940</name>
</gene>
<organism evidence="3">
    <name type="scientific">Streptomyces sp. R33</name>
    <dbReference type="NCBI Taxonomy" id="3238629"/>
    <lineage>
        <taxon>Bacteria</taxon>
        <taxon>Bacillati</taxon>
        <taxon>Actinomycetota</taxon>
        <taxon>Actinomycetes</taxon>
        <taxon>Kitasatosporales</taxon>
        <taxon>Streptomycetaceae</taxon>
        <taxon>Streptomyces</taxon>
    </lineage>
</organism>
<dbReference type="SMART" id="SM01043">
    <property type="entry name" value="BTAD"/>
    <property type="match status" value="1"/>
</dbReference>
<reference evidence="3" key="1">
    <citation type="submission" date="2024-08" db="EMBL/GenBank/DDBJ databases">
        <authorList>
            <person name="Yu S.T."/>
        </authorList>
    </citation>
    <scope>NUCLEOTIDE SEQUENCE</scope>
    <source>
        <strain evidence="3">R33</strain>
    </source>
</reference>
<dbReference type="RefSeq" id="WP_136224433.1">
    <property type="nucleotide sequence ID" value="NZ_CP165727.1"/>
</dbReference>
<dbReference type="GO" id="GO:0000160">
    <property type="term" value="P:phosphorelay signal transduction system"/>
    <property type="evidence" value="ECO:0007669"/>
    <property type="project" value="UniProtKB-KW"/>
</dbReference>
<dbReference type="AlphaFoldDB" id="A0AB39XZC3"/>